<keyword evidence="1" id="KW-0472">Membrane</keyword>
<dbReference type="EMBL" id="JBBMQO010000010">
    <property type="protein sequence ID" value="MEM5503076.1"/>
    <property type="molecule type" value="Genomic_DNA"/>
</dbReference>
<gene>
    <name evidence="2" type="ORF">WNY59_15925</name>
</gene>
<keyword evidence="1" id="KW-1133">Transmembrane helix</keyword>
<dbReference type="Proteomes" id="UP001477870">
    <property type="component" value="Unassembled WGS sequence"/>
</dbReference>
<organism evidence="2 3">
    <name type="scientific">Ahrensia kielensis</name>
    <dbReference type="NCBI Taxonomy" id="76980"/>
    <lineage>
        <taxon>Bacteria</taxon>
        <taxon>Pseudomonadati</taxon>
        <taxon>Pseudomonadota</taxon>
        <taxon>Alphaproteobacteria</taxon>
        <taxon>Hyphomicrobiales</taxon>
        <taxon>Ahrensiaceae</taxon>
        <taxon>Ahrensia</taxon>
    </lineage>
</organism>
<comment type="caution">
    <text evidence="2">The sequence shown here is derived from an EMBL/GenBank/DDBJ whole genome shotgun (WGS) entry which is preliminary data.</text>
</comment>
<sequence>MANTVQPELTAAAMAISTAFAVGLAHLMFERSTLILVRSFSSMIGY</sequence>
<proteinExistence type="predicted"/>
<evidence type="ECO:0000256" key="1">
    <source>
        <dbReference type="SAM" id="Phobius"/>
    </source>
</evidence>
<feature type="transmembrane region" description="Helical" evidence="1">
    <location>
        <begin position="12"/>
        <end position="29"/>
    </location>
</feature>
<reference evidence="2 3" key="1">
    <citation type="submission" date="2024-03" db="EMBL/GenBank/DDBJ databases">
        <title>Community enrichment and isolation of bacterial strains for fucoidan degradation.</title>
        <authorList>
            <person name="Sichert A."/>
        </authorList>
    </citation>
    <scope>NUCLEOTIDE SEQUENCE [LARGE SCALE GENOMIC DNA]</scope>
    <source>
        <strain evidence="2 3">AS62</strain>
    </source>
</reference>
<accession>A0ABU9TBM4</accession>
<protein>
    <submittedName>
        <fullName evidence="2">Uncharacterized protein</fullName>
    </submittedName>
</protein>
<name>A0ABU9TBM4_9HYPH</name>
<dbReference type="RefSeq" id="WP_342849263.1">
    <property type="nucleotide sequence ID" value="NZ_JBBMQO010000010.1"/>
</dbReference>
<evidence type="ECO:0000313" key="2">
    <source>
        <dbReference type="EMBL" id="MEM5503076.1"/>
    </source>
</evidence>
<keyword evidence="3" id="KW-1185">Reference proteome</keyword>
<keyword evidence="1" id="KW-0812">Transmembrane</keyword>
<evidence type="ECO:0000313" key="3">
    <source>
        <dbReference type="Proteomes" id="UP001477870"/>
    </source>
</evidence>